<reference evidence="8" key="1">
    <citation type="journal article" date="2019" name="Int. J. Syst. Evol. Microbiol.">
        <title>The Global Catalogue of Microorganisms (GCM) 10K type strain sequencing project: providing services to taxonomists for standard genome sequencing and annotation.</title>
        <authorList>
            <consortium name="The Broad Institute Genomics Platform"/>
            <consortium name="The Broad Institute Genome Sequencing Center for Infectious Disease"/>
            <person name="Wu L."/>
            <person name="Ma J."/>
        </authorList>
    </citation>
    <scope>NUCLEOTIDE SEQUENCE [LARGE SCALE GENOMIC DNA]</scope>
    <source>
        <strain evidence="8">JCM 16373</strain>
    </source>
</reference>
<dbReference type="InterPro" id="IPR020561">
    <property type="entry name" value="PRibGlycinamid_synth_ATP-grasp"/>
</dbReference>
<sequence>MRIAVVDGFSAGRLLVQELARLGAECVHVKTKPDFRESYTRGFAADAYLKDLGHVADIGKAAAALGELGVDRVIAGAESGVVFADTLAHHMGLPHNRIETVRARRDKAEMARCVREAGLDTPWGARVTSAGAAVAGFVGNGHRTVVVKPLTSAATDGVHVCRTAEEVRRYAEEILARNDCFGDPNDAILVQEHLDGHEYIVNTVTVEGLHKVVDIWRCIKISGPGGEPVYDYHEPVHRGDPQGEDVIRYTKRAITALGIVNGAAHTEVMLTARGPVLIETGARLMGSTLPWLHAEYSGTSHVHLLALALTDPEVFARFPDEELRWSREIRQVYLNNKRAGNCRSERWRESLTSLETCVAVNAAIAPGEPVPQTVDLATVPGYAYLAAEDIEPVVRDYEAIRAWEETDLYLS</sequence>
<name>A0ABP6BWN8_9ACTN</name>
<accession>A0ABP6BWN8</accession>
<dbReference type="NCBIfam" id="NF005543">
    <property type="entry name" value="PRK07206.1"/>
    <property type="match status" value="1"/>
</dbReference>
<organism evidence="7 8">
    <name type="scientific">Streptomyces axinellae</name>
    <dbReference type="NCBI Taxonomy" id="552788"/>
    <lineage>
        <taxon>Bacteria</taxon>
        <taxon>Bacillati</taxon>
        <taxon>Actinomycetota</taxon>
        <taxon>Actinomycetes</taxon>
        <taxon>Kitasatosporales</taxon>
        <taxon>Streptomycetaceae</taxon>
        <taxon>Streptomyces</taxon>
    </lineage>
</organism>
<evidence type="ECO:0000313" key="7">
    <source>
        <dbReference type="EMBL" id="GAA2591358.1"/>
    </source>
</evidence>
<dbReference type="RefSeq" id="WP_344560858.1">
    <property type="nucleotide sequence ID" value="NZ_BAAARJ010000001.1"/>
</dbReference>
<comment type="cofactor">
    <cofactor evidence="1">
        <name>Mn(2+)</name>
        <dbReference type="ChEBI" id="CHEBI:29035"/>
    </cofactor>
</comment>
<comment type="caution">
    <text evidence="7">The sequence shown here is derived from an EMBL/GenBank/DDBJ whole genome shotgun (WGS) entry which is preliminary data.</text>
</comment>
<dbReference type="Gene3D" id="3.30.470.20">
    <property type="entry name" value="ATP-grasp fold, B domain"/>
    <property type="match status" value="1"/>
</dbReference>
<feature type="domain" description="ATP-grasp" evidence="6">
    <location>
        <begin position="111"/>
        <end position="310"/>
    </location>
</feature>
<evidence type="ECO:0000256" key="3">
    <source>
        <dbReference type="ARBA" id="ARBA00022741"/>
    </source>
</evidence>
<dbReference type="SUPFAM" id="SSF56059">
    <property type="entry name" value="Glutathione synthetase ATP-binding domain-like"/>
    <property type="match status" value="1"/>
</dbReference>
<protein>
    <submittedName>
        <fullName evidence="7">ATP-grasp domain-containing protein</fullName>
    </submittedName>
</protein>
<dbReference type="Pfam" id="PF01071">
    <property type="entry name" value="GARS_A"/>
    <property type="match status" value="1"/>
</dbReference>
<evidence type="ECO:0000259" key="6">
    <source>
        <dbReference type="PROSITE" id="PS50975"/>
    </source>
</evidence>
<evidence type="ECO:0000256" key="2">
    <source>
        <dbReference type="ARBA" id="ARBA00022598"/>
    </source>
</evidence>
<dbReference type="EMBL" id="BAAARJ010000001">
    <property type="protein sequence ID" value="GAA2591358.1"/>
    <property type="molecule type" value="Genomic_DNA"/>
</dbReference>
<dbReference type="PANTHER" id="PTHR43585">
    <property type="entry name" value="FUMIPYRROLE BIOSYNTHESIS PROTEIN C"/>
    <property type="match status" value="1"/>
</dbReference>
<evidence type="ECO:0000256" key="1">
    <source>
        <dbReference type="ARBA" id="ARBA00001936"/>
    </source>
</evidence>
<proteinExistence type="predicted"/>
<keyword evidence="4 5" id="KW-0067">ATP-binding</keyword>
<dbReference type="PANTHER" id="PTHR43585:SF2">
    <property type="entry name" value="ATP-GRASP ENZYME FSQD"/>
    <property type="match status" value="1"/>
</dbReference>
<gene>
    <name evidence="7" type="ORF">GCM10009863_00400</name>
</gene>
<dbReference type="InterPro" id="IPR052032">
    <property type="entry name" value="ATP-dep_AA_Ligase"/>
</dbReference>
<keyword evidence="2" id="KW-0436">Ligase</keyword>
<evidence type="ECO:0000256" key="4">
    <source>
        <dbReference type="ARBA" id="ARBA00022840"/>
    </source>
</evidence>
<dbReference type="InterPro" id="IPR011761">
    <property type="entry name" value="ATP-grasp"/>
</dbReference>
<evidence type="ECO:0000313" key="8">
    <source>
        <dbReference type="Proteomes" id="UP001501447"/>
    </source>
</evidence>
<dbReference type="PROSITE" id="PS50975">
    <property type="entry name" value="ATP_GRASP"/>
    <property type="match status" value="1"/>
</dbReference>
<evidence type="ECO:0000256" key="5">
    <source>
        <dbReference type="PROSITE-ProRule" id="PRU00409"/>
    </source>
</evidence>
<keyword evidence="8" id="KW-1185">Reference proteome</keyword>
<dbReference type="Proteomes" id="UP001501447">
    <property type="component" value="Unassembled WGS sequence"/>
</dbReference>
<keyword evidence="3 5" id="KW-0547">Nucleotide-binding</keyword>